<gene>
    <name evidence="1" type="ORF">BOTBODRAFT_39138</name>
</gene>
<accession>A0A067LXD0</accession>
<protein>
    <recommendedName>
        <fullName evidence="3">BTB domain-containing protein</fullName>
    </recommendedName>
</protein>
<evidence type="ECO:0008006" key="3">
    <source>
        <dbReference type="Google" id="ProtNLM"/>
    </source>
</evidence>
<dbReference type="EMBL" id="KL198117">
    <property type="protein sequence ID" value="KDQ06995.1"/>
    <property type="molecule type" value="Genomic_DNA"/>
</dbReference>
<evidence type="ECO:0000313" key="1">
    <source>
        <dbReference type="EMBL" id="KDQ06995.1"/>
    </source>
</evidence>
<dbReference type="Proteomes" id="UP000027195">
    <property type="component" value="Unassembled WGS sequence"/>
</dbReference>
<organism evidence="1 2">
    <name type="scientific">Botryobasidium botryosum (strain FD-172 SS1)</name>
    <dbReference type="NCBI Taxonomy" id="930990"/>
    <lineage>
        <taxon>Eukaryota</taxon>
        <taxon>Fungi</taxon>
        <taxon>Dikarya</taxon>
        <taxon>Basidiomycota</taxon>
        <taxon>Agaricomycotina</taxon>
        <taxon>Agaricomycetes</taxon>
        <taxon>Cantharellales</taxon>
        <taxon>Botryobasidiaceae</taxon>
        <taxon>Botryobasidium</taxon>
    </lineage>
</organism>
<dbReference type="HOGENOM" id="CLU_1128902_0_0_1"/>
<dbReference type="AlphaFoldDB" id="A0A067LXD0"/>
<proteinExistence type="predicted"/>
<name>A0A067LXD0_BOTB1</name>
<evidence type="ECO:0000313" key="2">
    <source>
        <dbReference type="Proteomes" id="UP000027195"/>
    </source>
</evidence>
<reference evidence="2" key="1">
    <citation type="journal article" date="2014" name="Proc. Natl. Acad. Sci. U.S.A.">
        <title>Extensive sampling of basidiomycete genomes demonstrates inadequacy of the white-rot/brown-rot paradigm for wood decay fungi.</title>
        <authorList>
            <person name="Riley R."/>
            <person name="Salamov A.A."/>
            <person name="Brown D.W."/>
            <person name="Nagy L.G."/>
            <person name="Floudas D."/>
            <person name="Held B.W."/>
            <person name="Levasseur A."/>
            <person name="Lombard V."/>
            <person name="Morin E."/>
            <person name="Otillar R."/>
            <person name="Lindquist E.A."/>
            <person name="Sun H."/>
            <person name="LaButti K.M."/>
            <person name="Schmutz J."/>
            <person name="Jabbour D."/>
            <person name="Luo H."/>
            <person name="Baker S.E."/>
            <person name="Pisabarro A.G."/>
            <person name="Walton J.D."/>
            <person name="Blanchette R.A."/>
            <person name="Henrissat B."/>
            <person name="Martin F."/>
            <person name="Cullen D."/>
            <person name="Hibbett D.S."/>
            <person name="Grigoriev I.V."/>
        </authorList>
    </citation>
    <scope>NUCLEOTIDE SEQUENCE [LARGE SCALE GENOMIC DNA]</scope>
    <source>
        <strain evidence="2">FD-172 SS1</strain>
    </source>
</reference>
<keyword evidence="2" id="KW-1185">Reference proteome</keyword>
<dbReference type="InParanoid" id="A0A067LXD0"/>
<sequence>MGEPPALVRVHLRVLTENSNVFKKMLTLPDSKLRDAPIAIPDVLEHFKGVMHVYYGPFLVPLPDDPNLDFFLGVLRVATKYRFMLARKWAVEKLRVDWSVGSARLSQLPFPYTKEIASDAIKVINAARELYVREFRGVAFWILWAAPAHADNVHAYASMHADDILLMVQGTQSVHEQIGSSKLQLSSSRDYVLSQIRQSVLTTYHLLDIKPEDSNSAASAERISVFGGRTGNGIKFSQPFPFPRKK</sequence>